<name>A0A2W5QPY0_VARPD</name>
<sequence length="474" mass="53066">MSLSFGDHFGIAPEEFEKTGAFDPILDVDTRLFIDPALLRGVTVEELAASHDTVVEYFSDVLLVVSRIEVEGDVMWRKADKMLTFPEVAGLSIGYASSGTSGSGMGADLRARLLATVRQIVKAGVSDPAIFEIVGIFEEGVGPDRISDMIAKIISRDLIRFTQRVCSILGIPMEVHRLKQLGLEEDLPTHPIQNTPIILVPREILRDLPVAEGYADVRWIAEQNEALRDSLNDLIGSAWKESTLSDQKRLLRQKFIEVPDVLREIIRSYQEEDPERYDFKLDRKGEVIWYRTSKRLPKEVPLELKLSDMPTLDEVYGVVIAICEHFRDLVENKQLARLLHDDRSRPKRESAAQLLFFGIASAYCEANNLDLSPESNAGRGPVDFKMSRGFNGKVLVEVKLTSNPQLTHGFEAQLPIYQRAEGTQRGVYLVIDNGRSSEGRMDSFKELVSRAGITAPQVLWVDGTIRPSASRADN</sequence>
<organism evidence="1 2">
    <name type="scientific">Variovorax paradoxus</name>
    <dbReference type="NCBI Taxonomy" id="34073"/>
    <lineage>
        <taxon>Bacteria</taxon>
        <taxon>Pseudomonadati</taxon>
        <taxon>Pseudomonadota</taxon>
        <taxon>Betaproteobacteria</taxon>
        <taxon>Burkholderiales</taxon>
        <taxon>Comamonadaceae</taxon>
        <taxon>Variovorax</taxon>
    </lineage>
</organism>
<gene>
    <name evidence="1" type="ORF">DI563_05490</name>
</gene>
<protein>
    <submittedName>
        <fullName evidence="1">Uncharacterized protein</fullName>
    </submittedName>
</protein>
<proteinExistence type="predicted"/>
<comment type="caution">
    <text evidence="1">The sequence shown here is derived from an EMBL/GenBank/DDBJ whole genome shotgun (WGS) entry which is preliminary data.</text>
</comment>
<dbReference type="AlphaFoldDB" id="A0A2W5QPY0"/>
<evidence type="ECO:0000313" key="1">
    <source>
        <dbReference type="EMBL" id="PZQ76955.1"/>
    </source>
</evidence>
<reference evidence="1 2" key="1">
    <citation type="submission" date="2017-08" db="EMBL/GenBank/DDBJ databases">
        <title>Infants hospitalized years apart are colonized by the same room-sourced microbial strains.</title>
        <authorList>
            <person name="Brooks B."/>
            <person name="Olm M.R."/>
            <person name="Firek B.A."/>
            <person name="Baker R."/>
            <person name="Thomas B.C."/>
            <person name="Morowitz M.J."/>
            <person name="Banfield J.F."/>
        </authorList>
    </citation>
    <scope>NUCLEOTIDE SEQUENCE [LARGE SCALE GENOMIC DNA]</scope>
    <source>
        <strain evidence="1">S2_005_003_R2_41</strain>
    </source>
</reference>
<evidence type="ECO:0000313" key="2">
    <source>
        <dbReference type="Proteomes" id="UP000249135"/>
    </source>
</evidence>
<dbReference type="EMBL" id="QFPP01000035">
    <property type="protein sequence ID" value="PZQ76955.1"/>
    <property type="molecule type" value="Genomic_DNA"/>
</dbReference>
<dbReference type="Proteomes" id="UP000249135">
    <property type="component" value="Unassembled WGS sequence"/>
</dbReference>
<accession>A0A2W5QPY0</accession>